<dbReference type="OrthoDB" id="9814966at2"/>
<evidence type="ECO:0000313" key="3">
    <source>
        <dbReference type="Proteomes" id="UP000287547"/>
    </source>
</evidence>
<accession>A0A428ZNS8</accession>
<organism evidence="2 3">
    <name type="scientific">Kibdelosporangium aridum</name>
    <dbReference type="NCBI Taxonomy" id="2030"/>
    <lineage>
        <taxon>Bacteria</taxon>
        <taxon>Bacillati</taxon>
        <taxon>Actinomycetota</taxon>
        <taxon>Actinomycetes</taxon>
        <taxon>Pseudonocardiales</taxon>
        <taxon>Pseudonocardiaceae</taxon>
        <taxon>Kibdelosporangium</taxon>
    </lineage>
</organism>
<feature type="domain" description="AB hydrolase-1" evidence="1">
    <location>
        <begin position="26"/>
        <end position="245"/>
    </location>
</feature>
<comment type="caution">
    <text evidence="2">The sequence shown here is derived from an EMBL/GenBank/DDBJ whole genome shotgun (WGS) entry which is preliminary data.</text>
</comment>
<sequence length="252" mass="26723">MRRSPSAENKKLPGGIEMSNKQQPTIVLVHGAFAESASWNGVVVKLQDRGYQVVAVANPLRSLEGDVAYLREVLAGIEGPIVLAGHSYGGMLISGAAKGNTQVKALVYIAAFAPETGESALELSNRYPGSTLGDALNATPLDDGTTDLSIKQELYRQQFAADVPAGEAALMAVTQRPIRDAALAQGSGEPAWHDAPSWFLIPTADKNIPLEAQRFMAQRANAQETVELEGASHAVTVSRPLEVADLILKAAR</sequence>
<dbReference type="SUPFAM" id="SSF53474">
    <property type="entry name" value="alpha/beta-Hydrolases"/>
    <property type="match status" value="1"/>
</dbReference>
<dbReference type="PANTHER" id="PTHR37017">
    <property type="entry name" value="AB HYDROLASE-1 DOMAIN-CONTAINING PROTEIN-RELATED"/>
    <property type="match status" value="1"/>
</dbReference>
<name>A0A428ZNS8_KIBAR</name>
<dbReference type="AlphaFoldDB" id="A0A428ZNS8"/>
<dbReference type="InterPro" id="IPR029058">
    <property type="entry name" value="AB_hydrolase_fold"/>
</dbReference>
<dbReference type="GO" id="GO:0016787">
    <property type="term" value="F:hydrolase activity"/>
    <property type="evidence" value="ECO:0007669"/>
    <property type="project" value="UniProtKB-KW"/>
</dbReference>
<proteinExistence type="predicted"/>
<dbReference type="Proteomes" id="UP000287547">
    <property type="component" value="Unassembled WGS sequence"/>
</dbReference>
<dbReference type="EMBL" id="QHKI01000003">
    <property type="protein sequence ID" value="RSM89700.1"/>
    <property type="molecule type" value="Genomic_DNA"/>
</dbReference>
<evidence type="ECO:0000313" key="2">
    <source>
        <dbReference type="EMBL" id="RSM89700.1"/>
    </source>
</evidence>
<dbReference type="InterPro" id="IPR052897">
    <property type="entry name" value="Sec-Metab_Biosynth_Hydrolase"/>
</dbReference>
<dbReference type="PANTHER" id="PTHR37017:SF11">
    <property type="entry name" value="ESTERASE_LIPASE_THIOESTERASE DOMAIN-CONTAINING PROTEIN"/>
    <property type="match status" value="1"/>
</dbReference>
<dbReference type="Pfam" id="PF12697">
    <property type="entry name" value="Abhydrolase_6"/>
    <property type="match status" value="1"/>
</dbReference>
<dbReference type="InterPro" id="IPR000073">
    <property type="entry name" value="AB_hydrolase_1"/>
</dbReference>
<gene>
    <name evidence="2" type="ORF">DMH04_06970</name>
</gene>
<protein>
    <submittedName>
        <fullName evidence="2">Alpha/beta hydrolase</fullName>
    </submittedName>
</protein>
<keyword evidence="2" id="KW-0378">Hydrolase</keyword>
<dbReference type="Gene3D" id="3.40.50.1820">
    <property type="entry name" value="alpha/beta hydrolase"/>
    <property type="match status" value="1"/>
</dbReference>
<evidence type="ECO:0000259" key="1">
    <source>
        <dbReference type="Pfam" id="PF12697"/>
    </source>
</evidence>
<reference evidence="2 3" key="1">
    <citation type="submission" date="2018-05" db="EMBL/GenBank/DDBJ databases">
        <title>Evolution of GPA BGCs.</title>
        <authorList>
            <person name="Waglechner N."/>
            <person name="Wright G.D."/>
        </authorList>
    </citation>
    <scope>NUCLEOTIDE SEQUENCE [LARGE SCALE GENOMIC DNA]</scope>
    <source>
        <strain evidence="2 3">A82846</strain>
    </source>
</reference>